<keyword evidence="3 13" id="KW-0240">DNA-directed RNA polymerase</keyword>
<feature type="domain" description="DNA-directed RNA polymerase subunit 2 hybrid-binding" evidence="14">
    <location>
        <begin position="674"/>
        <end position="1036"/>
    </location>
</feature>
<dbReference type="OMA" id="FFGVVHY"/>
<dbReference type="InterPro" id="IPR037033">
    <property type="entry name" value="DNA-dir_RNAP_su2_hyb_sf"/>
</dbReference>
<evidence type="ECO:0000256" key="8">
    <source>
        <dbReference type="ARBA" id="ARBA00022833"/>
    </source>
</evidence>
<evidence type="ECO:0000259" key="15">
    <source>
        <dbReference type="Pfam" id="PF04560"/>
    </source>
</evidence>
<reference evidence="20" key="3">
    <citation type="submission" date="2025-08" db="UniProtKB">
        <authorList>
            <consortium name="Ensembl"/>
        </authorList>
    </citation>
    <scope>IDENTIFICATION</scope>
</reference>
<dbReference type="GO" id="GO:0003677">
    <property type="term" value="F:DNA binding"/>
    <property type="evidence" value="ECO:0007669"/>
    <property type="project" value="InterPro"/>
</dbReference>
<protein>
    <recommendedName>
        <fullName evidence="13">DNA-directed RNA polymerase subunit beta</fullName>
        <ecNumber evidence="13">2.7.7.6</ecNumber>
    </recommendedName>
</protein>
<dbReference type="FunFam" id="3.90.1100.10:FF:000008">
    <property type="entry name" value="DNA-directed RNA polymerase subunit beta"/>
    <property type="match status" value="1"/>
</dbReference>
<keyword evidence="21" id="KW-1185">Reference proteome</keyword>
<dbReference type="InterPro" id="IPR014724">
    <property type="entry name" value="RNA_pol_RPB2_OB-fold"/>
</dbReference>
<feature type="domain" description="RNA polymerase Rpb2" evidence="15">
    <location>
        <begin position="1038"/>
        <end position="1136"/>
    </location>
</feature>
<evidence type="ECO:0000256" key="4">
    <source>
        <dbReference type="ARBA" id="ARBA00022679"/>
    </source>
</evidence>
<dbReference type="Gene3D" id="3.90.1800.10">
    <property type="entry name" value="RNA polymerase alpha subunit dimerisation domain"/>
    <property type="match status" value="1"/>
</dbReference>
<dbReference type="InterPro" id="IPR007120">
    <property type="entry name" value="DNA-dir_RNAP_su2_dom"/>
</dbReference>
<dbReference type="GO" id="GO:0003899">
    <property type="term" value="F:DNA-directed RNA polymerase activity"/>
    <property type="evidence" value="ECO:0007669"/>
    <property type="project" value="UniProtKB-EC"/>
</dbReference>
<dbReference type="InterPro" id="IPR007641">
    <property type="entry name" value="RNA_pol_Rpb2_7"/>
</dbReference>
<keyword evidence="8" id="KW-0862">Zinc</keyword>
<reference evidence="20" key="4">
    <citation type="submission" date="2025-09" db="UniProtKB">
        <authorList>
            <consortium name="Ensembl"/>
        </authorList>
    </citation>
    <scope>IDENTIFICATION</scope>
</reference>
<comment type="subcellular location">
    <subcellularLocation>
        <location evidence="1">Nucleus</location>
        <location evidence="1">Nucleolus</location>
    </subcellularLocation>
</comment>
<dbReference type="InterPro" id="IPR009674">
    <property type="entry name" value="Rpa2_dom_4"/>
</dbReference>
<organism evidence="20 21">
    <name type="scientific">Ciona intestinalis</name>
    <name type="common">Transparent sea squirt</name>
    <name type="synonym">Ascidia intestinalis</name>
    <dbReference type="NCBI Taxonomy" id="7719"/>
    <lineage>
        <taxon>Eukaryota</taxon>
        <taxon>Metazoa</taxon>
        <taxon>Chordata</taxon>
        <taxon>Tunicata</taxon>
        <taxon>Ascidiacea</taxon>
        <taxon>Phlebobranchia</taxon>
        <taxon>Cionidae</taxon>
        <taxon>Ciona</taxon>
    </lineage>
</organism>
<dbReference type="FunFam" id="3.90.1800.10:FF:000004">
    <property type="entry name" value="DNA-directed RNA polymerase subunit beta"/>
    <property type="match status" value="1"/>
</dbReference>
<evidence type="ECO:0000256" key="7">
    <source>
        <dbReference type="ARBA" id="ARBA00022771"/>
    </source>
</evidence>
<evidence type="ECO:0000259" key="16">
    <source>
        <dbReference type="Pfam" id="PF04561"/>
    </source>
</evidence>
<keyword evidence="6" id="KW-0479">Metal-binding</keyword>
<reference evidence="20" key="2">
    <citation type="journal article" date="2008" name="Genome Biol.">
        <title>Improved genome assembly and evidence-based global gene model set for the chordate Ciona intestinalis: new insight into intron and operon populations.</title>
        <authorList>
            <person name="Satou Y."/>
            <person name="Mineta K."/>
            <person name="Ogasawara M."/>
            <person name="Sasakura Y."/>
            <person name="Shoguchi E."/>
            <person name="Ueno K."/>
            <person name="Yamada L."/>
            <person name="Matsumoto J."/>
            <person name="Wasserscheid J."/>
            <person name="Dewar K."/>
            <person name="Wiley G.B."/>
            <person name="Macmil S.L."/>
            <person name="Roe B.A."/>
            <person name="Zeller R.W."/>
            <person name="Hastings K.E."/>
            <person name="Lemaire P."/>
            <person name="Lindquist E."/>
            <person name="Endo T."/>
            <person name="Hotta K."/>
            <person name="Inaba K."/>
        </authorList>
    </citation>
    <scope>NUCLEOTIDE SEQUENCE [LARGE SCALE GENOMIC DNA]</scope>
    <source>
        <strain evidence="20">wild type</strain>
    </source>
</reference>
<evidence type="ECO:0000256" key="13">
    <source>
        <dbReference type="RuleBase" id="RU363031"/>
    </source>
</evidence>
<dbReference type="Pfam" id="PF04563">
    <property type="entry name" value="RNA_pol_Rpb2_1"/>
    <property type="match status" value="1"/>
</dbReference>
<evidence type="ECO:0000259" key="18">
    <source>
        <dbReference type="Pfam" id="PF04565"/>
    </source>
</evidence>
<evidence type="ECO:0000259" key="17">
    <source>
        <dbReference type="Pfam" id="PF04563"/>
    </source>
</evidence>
<reference evidence="21" key="1">
    <citation type="journal article" date="2002" name="Science">
        <title>The draft genome of Ciona intestinalis: insights into chordate and vertebrate origins.</title>
        <authorList>
            <person name="Dehal P."/>
            <person name="Satou Y."/>
            <person name="Campbell R.K."/>
            <person name="Chapman J."/>
            <person name="Degnan B."/>
            <person name="De Tomaso A."/>
            <person name="Davidson B."/>
            <person name="Di Gregorio A."/>
            <person name="Gelpke M."/>
            <person name="Goodstein D.M."/>
            <person name="Harafuji N."/>
            <person name="Hastings K.E."/>
            <person name="Ho I."/>
            <person name="Hotta K."/>
            <person name="Huang W."/>
            <person name="Kawashima T."/>
            <person name="Lemaire P."/>
            <person name="Martinez D."/>
            <person name="Meinertzhagen I.A."/>
            <person name="Necula S."/>
            <person name="Nonaka M."/>
            <person name="Putnam N."/>
            <person name="Rash S."/>
            <person name="Saiga H."/>
            <person name="Satake M."/>
            <person name="Terry A."/>
            <person name="Yamada L."/>
            <person name="Wang H.G."/>
            <person name="Awazu S."/>
            <person name="Azumi K."/>
            <person name="Boore J."/>
            <person name="Branno M."/>
            <person name="Chin-Bow S."/>
            <person name="DeSantis R."/>
            <person name="Doyle S."/>
            <person name="Francino P."/>
            <person name="Keys D.N."/>
            <person name="Haga S."/>
            <person name="Hayashi H."/>
            <person name="Hino K."/>
            <person name="Imai K.S."/>
            <person name="Inaba K."/>
            <person name="Kano S."/>
            <person name="Kobayashi K."/>
            <person name="Kobayashi M."/>
            <person name="Lee B.I."/>
            <person name="Makabe K.W."/>
            <person name="Manohar C."/>
            <person name="Matassi G."/>
            <person name="Medina M."/>
            <person name="Mochizuki Y."/>
            <person name="Mount S."/>
            <person name="Morishita T."/>
            <person name="Miura S."/>
            <person name="Nakayama A."/>
            <person name="Nishizaka S."/>
            <person name="Nomoto H."/>
            <person name="Ohta F."/>
            <person name="Oishi K."/>
            <person name="Rigoutsos I."/>
            <person name="Sano M."/>
            <person name="Sasaki A."/>
            <person name="Sasakura Y."/>
            <person name="Shoguchi E."/>
            <person name="Shin-i T."/>
            <person name="Spagnuolo A."/>
            <person name="Stainier D."/>
            <person name="Suzuki M.M."/>
            <person name="Tassy O."/>
            <person name="Takatori N."/>
            <person name="Tokuoka M."/>
            <person name="Yagi K."/>
            <person name="Yoshizaki F."/>
            <person name="Wada S."/>
            <person name="Zhang C."/>
            <person name="Hyatt P.D."/>
            <person name="Larimer F."/>
            <person name="Detter C."/>
            <person name="Doggett N."/>
            <person name="Glavina T."/>
            <person name="Hawkins T."/>
            <person name="Richardson P."/>
            <person name="Lucas S."/>
            <person name="Kohara Y."/>
            <person name="Levine M."/>
            <person name="Satoh N."/>
            <person name="Rokhsar D.S."/>
        </authorList>
    </citation>
    <scope>NUCLEOTIDE SEQUENCE [LARGE SCALE GENOMIC DNA]</scope>
</reference>
<dbReference type="Gene3D" id="3.90.1100.10">
    <property type="match status" value="2"/>
</dbReference>
<dbReference type="HOGENOM" id="CLU_000524_5_1_1"/>
<evidence type="ECO:0000256" key="5">
    <source>
        <dbReference type="ARBA" id="ARBA00022695"/>
    </source>
</evidence>
<evidence type="ECO:0000256" key="9">
    <source>
        <dbReference type="ARBA" id="ARBA00023163"/>
    </source>
</evidence>
<evidence type="ECO:0000256" key="3">
    <source>
        <dbReference type="ARBA" id="ARBA00022478"/>
    </source>
</evidence>
<dbReference type="GO" id="GO:0032549">
    <property type="term" value="F:ribonucleoside binding"/>
    <property type="evidence" value="ECO:0007669"/>
    <property type="project" value="InterPro"/>
</dbReference>
<dbReference type="EC" id="2.7.7.6" evidence="13"/>
<keyword evidence="10" id="KW-0539">Nucleus</keyword>
<evidence type="ECO:0000259" key="14">
    <source>
        <dbReference type="Pfam" id="PF00562"/>
    </source>
</evidence>
<dbReference type="PANTHER" id="PTHR20856">
    <property type="entry name" value="DNA-DIRECTED RNA POLYMERASE I SUBUNIT 2"/>
    <property type="match status" value="1"/>
</dbReference>
<dbReference type="FunFam" id="2.40.270.10:FF:000011">
    <property type="entry name" value="DNA-directed RNA polymerase subunit beta"/>
    <property type="match status" value="1"/>
</dbReference>
<dbReference type="InterPro" id="IPR007645">
    <property type="entry name" value="RNA_pol_Rpb2_3"/>
</dbReference>
<dbReference type="InterPro" id="IPR037034">
    <property type="entry name" value="RNA_pol_Rpb2_2_sf"/>
</dbReference>
<comment type="function">
    <text evidence="13">DNA-dependent RNA polymerase catalyzes the transcription of DNA into RNA using the four ribonucleoside triphosphates as substrates.</text>
</comment>
<feature type="domain" description="DNA-directed RNA polymerase I subunit RPA2" evidence="19">
    <location>
        <begin position="568"/>
        <end position="626"/>
    </location>
</feature>
<dbReference type="InterPro" id="IPR007642">
    <property type="entry name" value="RNA_pol_Rpb2_2"/>
</dbReference>
<dbReference type="FunFam" id="3.90.1100.10:FF:000016">
    <property type="entry name" value="DNA-directed RNA polymerase subunit beta"/>
    <property type="match status" value="1"/>
</dbReference>
<proteinExistence type="inferred from homology"/>
<name>F6S181_CIOIN</name>
<feature type="domain" description="RNA polymerase Rpb2" evidence="16">
    <location>
        <begin position="194"/>
        <end position="374"/>
    </location>
</feature>
<evidence type="ECO:0000313" key="20">
    <source>
        <dbReference type="Ensembl" id="ENSCINP00000006863.3"/>
    </source>
</evidence>
<dbReference type="AlphaFoldDB" id="F6S181"/>
<evidence type="ECO:0000256" key="12">
    <source>
        <dbReference type="RuleBase" id="RU000434"/>
    </source>
</evidence>
<evidence type="ECO:0000256" key="2">
    <source>
        <dbReference type="ARBA" id="ARBA00006835"/>
    </source>
</evidence>
<dbReference type="GO" id="GO:0006351">
    <property type="term" value="P:DNA-templated transcription"/>
    <property type="evidence" value="ECO:0007669"/>
    <property type="project" value="InterPro"/>
</dbReference>
<dbReference type="EMBL" id="EAAA01001971">
    <property type="status" value="NOT_ANNOTATED_CDS"/>
    <property type="molecule type" value="Genomic_DNA"/>
</dbReference>
<sequence>IPLQSKLPRVTEPSLKNLTKLNYGKPEEAQHPPIQDLTRPHVDSFNWFVNDGVKLLAKGLAPLEVLINNDRLALSFTDISVEKPKIEDGFRNCRTTQVYPSECRQRGATYQAKIQASLSFEINGMKQGTIPRCLGTIPIMVKSDRCNLHGLSPKELVEKQEEEQEMGGYFVVNGNEKVVRMLIMQRRNYPVGIVRPSWKNRGQNYTEFGVSVRSMTEDQTTAPFVLHYLSNGTVTICVYHRKEMFFLPLVLILKALVPFSDRDIYKELIKTKEDDTYFTCCVQNMLRQAQAYNLFEQKDFLRYLGEKFRIKLNRASWYSDTDIAHFMLKHHVLIHLDSNEDKFRLISFMTRKVFDLALGKCMPDDADSVQNQEVLLPGHLFQMVIKEKLNLWLLTLSRVVLRKATAAKAKTAIPGLSSVLIQNSMSSVPDVTSAMSYLLATGTLVSNTGLGLMQFAGLTVIADKLNYMRYISHFRCIHRGAFFAQMRTTTVRKLLPESWGFLCPVHTPDGSPCGLMNHMSFLCEIVTHPPSNDAMLPLLNRLGMLSPTTSEVAGFGKFYPVILDGKLIGWMPVHQGHQAVNVIRCKKARGQDNVPITLEICLIEYTGKPTQYPGLYLMSQEARMVRPVMNLITGTVEMIGSFEQVYMNICIIPEEAHKMTTHQELSQHSILSAVASLTPYSDFNQSPRNMYQCQMGKQTMGTPCQAIAYRADNKLYRIQTPQAALVRPYMYDHYKMDNFPFGQNAVVAVISYTGYDMEDAMILNKGSFDRGFAYGTIYKTDLIDLSSKVGDRTVNVTFGTNPKDDRFPDLNLGADGLPAVGQRLLTGDNYYSYIDHSNSEMKVVKYSGQETGYVDSVRVLSNNAGTGHFKRVSIVLRVQRNPIIGDKFASRHGQKGICSQKWPMANLPFTESGMFPDIVFNPHGFPSRMTIGMMIESMAGKSAAMHGHCYDATPFTFTEDKPAIEFFGDLLTEAGYNYYGTETMYSGVSGLEMEAQIFIGIVYYQRLRHMVSDKFQVRTTGPVDMITQQPVKGRKRAGGIRFGEMERDALLAHGCAMLLYDRLLTSSDCSKARLCEKCGSLLTTMIEKEQDGTHVHLSEQKWICRACHTGDHIVLVDIPFVYRYLVNELAAMNIKTILSVE</sequence>
<comment type="similarity">
    <text evidence="2 12">Belongs to the RNA polymerase beta chain family.</text>
</comment>
<keyword evidence="5 13" id="KW-0548">Nucleotidyltransferase</keyword>
<evidence type="ECO:0000256" key="11">
    <source>
        <dbReference type="ARBA" id="ARBA00047768"/>
    </source>
</evidence>
<dbReference type="Gene3D" id="2.40.50.150">
    <property type="match status" value="1"/>
</dbReference>
<dbReference type="Gene3D" id="2.40.270.10">
    <property type="entry name" value="DNA-directed RNA polymerase, subunit 2, domain 6"/>
    <property type="match status" value="1"/>
</dbReference>
<evidence type="ECO:0000256" key="10">
    <source>
        <dbReference type="ARBA" id="ARBA00023242"/>
    </source>
</evidence>
<accession>F6S181</accession>
<dbReference type="InterPro" id="IPR007644">
    <property type="entry name" value="RNA_pol_bsu_protrusion"/>
</dbReference>
<evidence type="ECO:0000256" key="1">
    <source>
        <dbReference type="ARBA" id="ARBA00004604"/>
    </source>
</evidence>
<keyword evidence="7" id="KW-0863">Zinc-finger</keyword>
<dbReference type="InterPro" id="IPR015712">
    <property type="entry name" value="DNA-dir_RNA_pol_su2"/>
</dbReference>
<dbReference type="FunFam" id="2.40.270.10:FF:000006">
    <property type="entry name" value="DNA-directed RNA polymerase subunit beta"/>
    <property type="match status" value="1"/>
</dbReference>
<dbReference type="GO" id="GO:0008270">
    <property type="term" value="F:zinc ion binding"/>
    <property type="evidence" value="ECO:0007669"/>
    <property type="project" value="UniProtKB-KW"/>
</dbReference>
<evidence type="ECO:0000259" key="19">
    <source>
        <dbReference type="Pfam" id="PF06883"/>
    </source>
</evidence>
<dbReference type="STRING" id="7719.ENSCINP00000006863"/>
<gene>
    <name evidence="20" type="primary">LOC100183393</name>
</gene>
<dbReference type="Pfam" id="PF04565">
    <property type="entry name" value="RNA_pol_Rpb2_3"/>
    <property type="match status" value="1"/>
</dbReference>
<dbReference type="InParanoid" id="F6S181"/>
<feature type="domain" description="RNA polymerase beta subunit protrusion" evidence="17">
    <location>
        <begin position="37"/>
        <end position="405"/>
    </location>
</feature>
<keyword evidence="4 13" id="KW-0808">Transferase</keyword>
<dbReference type="Ensembl" id="ENSCINT00000006863.3">
    <property type="protein sequence ID" value="ENSCINP00000006863.3"/>
    <property type="gene ID" value="ENSCING00000003329.3"/>
</dbReference>
<keyword evidence="9 13" id="KW-0804">Transcription</keyword>
<dbReference type="GO" id="GO:0005736">
    <property type="term" value="C:RNA polymerase I complex"/>
    <property type="evidence" value="ECO:0000318"/>
    <property type="project" value="GO_Central"/>
</dbReference>
<dbReference type="Pfam" id="PF06883">
    <property type="entry name" value="RNA_pol_Rpa2_4"/>
    <property type="match status" value="1"/>
</dbReference>
<dbReference type="Gene3D" id="3.90.1110.10">
    <property type="entry name" value="RNA polymerase Rpb2, domain 2"/>
    <property type="match status" value="1"/>
</dbReference>
<dbReference type="InterPro" id="IPR007121">
    <property type="entry name" value="RNA_pol_bsu_CS"/>
</dbReference>
<dbReference type="FunCoup" id="F6S181">
    <property type="interactions" value="288"/>
</dbReference>
<dbReference type="Pfam" id="PF04560">
    <property type="entry name" value="RNA_pol_Rpb2_7"/>
    <property type="match status" value="1"/>
</dbReference>
<dbReference type="SUPFAM" id="SSF64484">
    <property type="entry name" value="beta and beta-prime subunits of DNA dependent RNA-polymerase"/>
    <property type="match status" value="1"/>
</dbReference>
<dbReference type="Pfam" id="PF04561">
    <property type="entry name" value="RNA_pol_Rpb2_2"/>
    <property type="match status" value="1"/>
</dbReference>
<dbReference type="PROSITE" id="PS01166">
    <property type="entry name" value="RNA_POL_BETA"/>
    <property type="match status" value="1"/>
</dbReference>
<feature type="domain" description="RNA polymerase Rpb2" evidence="18">
    <location>
        <begin position="461"/>
        <end position="525"/>
    </location>
</feature>
<dbReference type="Proteomes" id="UP000008144">
    <property type="component" value="Chromosome 4"/>
</dbReference>
<dbReference type="GeneTree" id="ENSGT00950000183132"/>
<dbReference type="CDD" id="cd00653">
    <property type="entry name" value="RNA_pol_B_RPB2"/>
    <property type="match status" value="1"/>
</dbReference>
<comment type="catalytic activity">
    <reaction evidence="11">
        <text>RNA(n) + a ribonucleoside 5'-triphosphate = RNA(n+1) + diphosphate</text>
        <dbReference type="Rhea" id="RHEA:21248"/>
        <dbReference type="Rhea" id="RHEA-COMP:14527"/>
        <dbReference type="Rhea" id="RHEA-COMP:17342"/>
        <dbReference type="ChEBI" id="CHEBI:33019"/>
        <dbReference type="ChEBI" id="CHEBI:61557"/>
        <dbReference type="ChEBI" id="CHEBI:140395"/>
        <dbReference type="EC" id="2.7.7.6"/>
    </reaction>
    <physiologicalReaction direction="left-to-right" evidence="11">
        <dbReference type="Rhea" id="RHEA:21249"/>
    </physiologicalReaction>
</comment>
<evidence type="ECO:0000256" key="6">
    <source>
        <dbReference type="ARBA" id="ARBA00022723"/>
    </source>
</evidence>
<evidence type="ECO:0000313" key="21">
    <source>
        <dbReference type="Proteomes" id="UP000008144"/>
    </source>
</evidence>
<dbReference type="Pfam" id="PF00562">
    <property type="entry name" value="RNA_pol_Rpb2_6"/>
    <property type="match status" value="1"/>
</dbReference>